<evidence type="ECO:0000256" key="5">
    <source>
        <dbReference type="ARBA" id="ARBA00022701"/>
    </source>
</evidence>
<protein>
    <submittedName>
        <fullName evidence="13">Microtubule integrity protein mal3</fullName>
    </submittedName>
</protein>
<name>A0A9W8DND0_9FUNG</name>
<dbReference type="PROSITE" id="PS50021">
    <property type="entry name" value="CH"/>
    <property type="match status" value="1"/>
</dbReference>
<dbReference type="OrthoDB" id="2119228at2759"/>
<evidence type="ECO:0000256" key="3">
    <source>
        <dbReference type="ARBA" id="ARBA00022490"/>
    </source>
</evidence>
<dbReference type="Pfam" id="PF03271">
    <property type="entry name" value="EB1"/>
    <property type="match status" value="1"/>
</dbReference>
<keyword evidence="14" id="KW-1185">Reference proteome</keyword>
<evidence type="ECO:0000256" key="7">
    <source>
        <dbReference type="ARBA" id="ARBA00023212"/>
    </source>
</evidence>
<evidence type="ECO:0000259" key="11">
    <source>
        <dbReference type="PROSITE" id="PS50021"/>
    </source>
</evidence>
<dbReference type="SUPFAM" id="SSF47576">
    <property type="entry name" value="Calponin-homology domain, CH-domain"/>
    <property type="match status" value="1"/>
</dbReference>
<dbReference type="GO" id="GO:0030473">
    <property type="term" value="P:nuclear migration along microtubule"/>
    <property type="evidence" value="ECO:0007669"/>
    <property type="project" value="UniProtKB-ARBA"/>
</dbReference>
<evidence type="ECO:0000256" key="9">
    <source>
        <dbReference type="PROSITE-ProRule" id="PRU00576"/>
    </source>
</evidence>
<sequence length="307" mass="33622">MSESRQELLAWVNQLCQTNYTKIEHLGTGAAYCQILDSIYYDVPLSRVKFSAKNDYEYINNLKVLQNVFKKHKIDKPVLAENLKRLKFQDNFEFLQWLKRYWDAYNPNTPYDALGRRRGQHVEGPVGGGGVRPGSSASSAGRTGSRSGYRTPGTLGASRAPPVVGARGVGAAARGRGGVVGGIGARGGMGAAAAGGRIGGAGGTGANSALVQDLTNQLNDAKVLLDTAEKERDFYFSKLREIEIMTQQIETEEGSQIDELIKQIQEVLYNTEESVIPEENGQHHEYEEQLLADQAGQLHIDDNDETF</sequence>
<evidence type="ECO:0000259" key="12">
    <source>
        <dbReference type="PROSITE" id="PS51230"/>
    </source>
</evidence>
<evidence type="ECO:0000256" key="6">
    <source>
        <dbReference type="ARBA" id="ARBA00022776"/>
    </source>
</evidence>
<evidence type="ECO:0000256" key="1">
    <source>
        <dbReference type="ARBA" id="ARBA00004245"/>
    </source>
</evidence>
<keyword evidence="8" id="KW-0131">Cell cycle</keyword>
<keyword evidence="3" id="KW-0963">Cytoplasm</keyword>
<comment type="caution">
    <text evidence="13">The sequence shown here is derived from an EMBL/GenBank/DDBJ whole genome shotgun (WGS) entry which is preliminary data.</text>
</comment>
<dbReference type="Gene3D" id="1.20.5.1430">
    <property type="match status" value="1"/>
</dbReference>
<dbReference type="GO" id="GO:0051301">
    <property type="term" value="P:cell division"/>
    <property type="evidence" value="ECO:0007669"/>
    <property type="project" value="UniProtKB-KW"/>
</dbReference>
<dbReference type="GO" id="GO:0051010">
    <property type="term" value="F:microtubule plus-end binding"/>
    <property type="evidence" value="ECO:0007669"/>
    <property type="project" value="UniProtKB-ARBA"/>
</dbReference>
<dbReference type="Proteomes" id="UP001150538">
    <property type="component" value="Unassembled WGS sequence"/>
</dbReference>
<reference evidence="13" key="1">
    <citation type="submission" date="2022-07" db="EMBL/GenBank/DDBJ databases">
        <title>Phylogenomic reconstructions and comparative analyses of Kickxellomycotina fungi.</title>
        <authorList>
            <person name="Reynolds N.K."/>
            <person name="Stajich J.E."/>
            <person name="Barry K."/>
            <person name="Grigoriev I.V."/>
            <person name="Crous P."/>
            <person name="Smith M.E."/>
        </authorList>
    </citation>
    <scope>NUCLEOTIDE SEQUENCE</scope>
    <source>
        <strain evidence="13">NBRC 100468</strain>
    </source>
</reference>
<dbReference type="Pfam" id="PF00307">
    <property type="entry name" value="CH"/>
    <property type="match status" value="1"/>
</dbReference>
<dbReference type="GO" id="GO:0072686">
    <property type="term" value="C:mitotic spindle"/>
    <property type="evidence" value="ECO:0007669"/>
    <property type="project" value="UniProtKB-ARBA"/>
</dbReference>
<dbReference type="InterPro" id="IPR036133">
    <property type="entry name" value="EB1_C_sf"/>
</dbReference>
<dbReference type="GO" id="GO:0035371">
    <property type="term" value="C:microtubule plus-end"/>
    <property type="evidence" value="ECO:0007669"/>
    <property type="project" value="UniProtKB-ARBA"/>
</dbReference>
<dbReference type="InterPro" id="IPR027328">
    <property type="entry name" value="MAPRE"/>
</dbReference>
<keyword evidence="7" id="KW-0206">Cytoskeleton</keyword>
<evidence type="ECO:0000256" key="4">
    <source>
        <dbReference type="ARBA" id="ARBA00022618"/>
    </source>
</evidence>
<dbReference type="GO" id="GO:0035372">
    <property type="term" value="P:protein localization to microtubule"/>
    <property type="evidence" value="ECO:0007669"/>
    <property type="project" value="UniProtKB-ARBA"/>
</dbReference>
<dbReference type="FunFam" id="1.10.418.10:FF:000028">
    <property type="entry name" value="RP/EB family microtubule-associated protein"/>
    <property type="match status" value="1"/>
</dbReference>
<accession>A0A9W8DND0</accession>
<organism evidence="13 14">
    <name type="scientific">Mycoemilia scoparia</name>
    <dbReference type="NCBI Taxonomy" id="417184"/>
    <lineage>
        <taxon>Eukaryota</taxon>
        <taxon>Fungi</taxon>
        <taxon>Fungi incertae sedis</taxon>
        <taxon>Zoopagomycota</taxon>
        <taxon>Kickxellomycotina</taxon>
        <taxon>Kickxellomycetes</taxon>
        <taxon>Kickxellales</taxon>
        <taxon>Kickxellaceae</taxon>
        <taxon>Mycoemilia</taxon>
    </lineage>
</organism>
<dbReference type="Gene3D" id="1.10.418.10">
    <property type="entry name" value="Calponin-like domain"/>
    <property type="match status" value="1"/>
</dbReference>
<feature type="domain" description="Calponin-homology (CH)" evidence="11">
    <location>
        <begin position="2"/>
        <end position="103"/>
    </location>
</feature>
<evidence type="ECO:0000313" key="14">
    <source>
        <dbReference type="Proteomes" id="UP001150538"/>
    </source>
</evidence>
<feature type="region of interest" description="Disordered" evidence="10">
    <location>
        <begin position="113"/>
        <end position="161"/>
    </location>
</feature>
<evidence type="ECO:0000256" key="10">
    <source>
        <dbReference type="SAM" id="MobiDB-lite"/>
    </source>
</evidence>
<evidence type="ECO:0000256" key="8">
    <source>
        <dbReference type="ARBA" id="ARBA00023306"/>
    </source>
</evidence>
<keyword evidence="6" id="KW-0498">Mitosis</keyword>
<dbReference type="PANTHER" id="PTHR10623">
    <property type="entry name" value="MICROTUBULE-ASSOCIATED PROTEIN RP/EB FAMILY MEMBER"/>
    <property type="match status" value="1"/>
</dbReference>
<proteinExistence type="inferred from homology"/>
<dbReference type="PROSITE" id="PS51230">
    <property type="entry name" value="EB1_C"/>
    <property type="match status" value="1"/>
</dbReference>
<dbReference type="InterPro" id="IPR001715">
    <property type="entry name" value="CH_dom"/>
</dbReference>
<feature type="compositionally biased region" description="Low complexity" evidence="10">
    <location>
        <begin position="133"/>
        <end position="154"/>
    </location>
</feature>
<feature type="domain" description="EB1 C-terminal" evidence="12">
    <location>
        <begin position="203"/>
        <end position="277"/>
    </location>
</feature>
<keyword evidence="4" id="KW-0132">Cell division</keyword>
<dbReference type="AlphaFoldDB" id="A0A9W8DND0"/>
<dbReference type="SUPFAM" id="SSF140612">
    <property type="entry name" value="EB1 dimerisation domain-like"/>
    <property type="match status" value="1"/>
</dbReference>
<evidence type="ECO:0000256" key="2">
    <source>
        <dbReference type="ARBA" id="ARBA00010729"/>
    </source>
</evidence>
<evidence type="ECO:0000313" key="13">
    <source>
        <dbReference type="EMBL" id="KAJ1915864.1"/>
    </source>
</evidence>
<keyword evidence="5 9" id="KW-0493">Microtubule</keyword>
<gene>
    <name evidence="13" type="primary">BIM1_1</name>
    <name evidence="13" type="ORF">H4219_004086</name>
</gene>
<dbReference type="EMBL" id="JANBPU010000126">
    <property type="protein sequence ID" value="KAJ1915864.1"/>
    <property type="molecule type" value="Genomic_DNA"/>
</dbReference>
<comment type="similarity">
    <text evidence="2">Belongs to the MAPRE family.</text>
</comment>
<comment type="subcellular location">
    <subcellularLocation>
        <location evidence="1">Cytoplasm</location>
        <location evidence="1">Cytoskeleton</location>
    </subcellularLocation>
</comment>
<dbReference type="InterPro" id="IPR036872">
    <property type="entry name" value="CH_dom_sf"/>
</dbReference>
<dbReference type="InterPro" id="IPR004953">
    <property type="entry name" value="EB1_C"/>
</dbReference>